<evidence type="ECO:0000313" key="1">
    <source>
        <dbReference type="EMBL" id="MBD2770021.1"/>
    </source>
</evidence>
<dbReference type="Gene3D" id="1.20.120.1490">
    <property type="match status" value="1"/>
</dbReference>
<dbReference type="Proteomes" id="UP000612233">
    <property type="component" value="Unassembled WGS sequence"/>
</dbReference>
<evidence type="ECO:0008006" key="3">
    <source>
        <dbReference type="Google" id="ProtNLM"/>
    </source>
</evidence>
<protein>
    <recommendedName>
        <fullName evidence="3">Periplasmic heavy metal sensor</fullName>
    </recommendedName>
</protein>
<evidence type="ECO:0000313" key="2">
    <source>
        <dbReference type="Proteomes" id="UP000612233"/>
    </source>
</evidence>
<sequence>MNNLPPSLPNRSNRLPWVLVGILLLLNLALVACLCLTPATNSSAARPASGAIFLADTLRFSAAQRVRYDTLRSGYLRQVQPLARSCRRSCRQYFATLDSQLTDAQLAERSREALSHKVAVDVVTVRHLQQVAALCTPAQRQLLQRLLAQPPGDGCVAGEKEGVECILPLNR</sequence>
<comment type="caution">
    <text evidence="1">The sequence shown here is derived from an EMBL/GenBank/DDBJ whole genome shotgun (WGS) entry which is preliminary data.</text>
</comment>
<proteinExistence type="predicted"/>
<dbReference type="EMBL" id="JACXAD010000027">
    <property type="protein sequence ID" value="MBD2770021.1"/>
    <property type="molecule type" value="Genomic_DNA"/>
</dbReference>
<name>A0A927GLB6_9BACT</name>
<reference evidence="1" key="1">
    <citation type="submission" date="2020-09" db="EMBL/GenBank/DDBJ databases">
        <authorList>
            <person name="Kim M.K."/>
        </authorList>
    </citation>
    <scope>NUCLEOTIDE SEQUENCE</scope>
    <source>
        <strain evidence="1">BT664</strain>
    </source>
</reference>
<dbReference type="RefSeq" id="WP_191006832.1">
    <property type="nucleotide sequence ID" value="NZ_JACXAD010000027.1"/>
</dbReference>
<gene>
    <name evidence="1" type="ORF">IC235_19205</name>
</gene>
<organism evidence="1 2">
    <name type="scientific">Hymenobacter montanus</name>
    <dbReference type="NCBI Taxonomy" id="2771359"/>
    <lineage>
        <taxon>Bacteria</taxon>
        <taxon>Pseudomonadati</taxon>
        <taxon>Bacteroidota</taxon>
        <taxon>Cytophagia</taxon>
        <taxon>Cytophagales</taxon>
        <taxon>Hymenobacteraceae</taxon>
        <taxon>Hymenobacter</taxon>
    </lineage>
</organism>
<keyword evidence="2" id="KW-1185">Reference proteome</keyword>
<accession>A0A927GLB6</accession>
<dbReference type="AlphaFoldDB" id="A0A927GLB6"/>